<evidence type="ECO:0000313" key="3">
    <source>
        <dbReference type="Proteomes" id="UP000317942"/>
    </source>
</evidence>
<protein>
    <submittedName>
        <fullName evidence="2">Uncharacterized protein</fullName>
    </submittedName>
</protein>
<dbReference type="AlphaFoldDB" id="A0A508BPZ3"/>
<dbReference type="EMBL" id="VICC01000001">
    <property type="protein sequence ID" value="TQD63353.1"/>
    <property type="molecule type" value="Genomic_DNA"/>
</dbReference>
<dbReference type="Proteomes" id="UP000317942">
    <property type="component" value="Unassembled WGS sequence"/>
</dbReference>
<accession>A0A508BPZ3</accession>
<evidence type="ECO:0000313" key="2">
    <source>
        <dbReference type="EMBL" id="TQD63353.1"/>
    </source>
</evidence>
<sequence>MSTALTLTPYRRCTPERNRSIPTIPAERADAGLANVSAVDTSPRRSESGVLAARPGSSVTGPSPPSPARRLRWGPVVMVGRRLRSESHLGSTCSTRVGIYWPRVVRTARRPHLPKVPPTLLQ</sequence>
<evidence type="ECO:0000256" key="1">
    <source>
        <dbReference type="SAM" id="MobiDB-lite"/>
    </source>
</evidence>
<gene>
    <name evidence="2" type="ORF">FK267_01865</name>
</gene>
<reference evidence="2 3" key="1">
    <citation type="submission" date="2019-06" db="EMBL/GenBank/DDBJ databases">
        <title>Draft genome sequence of Actinomyces oris CCUG 34288T.</title>
        <authorList>
            <person name="Salva-Serra F."/>
            <person name="Cardew S."/>
            <person name="Moore E."/>
        </authorList>
    </citation>
    <scope>NUCLEOTIDE SEQUENCE [LARGE SCALE GENOMIC DNA]</scope>
    <source>
        <strain evidence="2 3">CCUG 34288</strain>
    </source>
</reference>
<comment type="caution">
    <text evidence="2">The sequence shown here is derived from an EMBL/GenBank/DDBJ whole genome shotgun (WGS) entry which is preliminary data.</text>
</comment>
<feature type="region of interest" description="Disordered" evidence="1">
    <location>
        <begin position="1"/>
        <end position="71"/>
    </location>
</feature>
<proteinExistence type="predicted"/>
<organism evidence="2 3">
    <name type="scientific">Actinomyces oris</name>
    <dbReference type="NCBI Taxonomy" id="544580"/>
    <lineage>
        <taxon>Bacteria</taxon>
        <taxon>Bacillati</taxon>
        <taxon>Actinomycetota</taxon>
        <taxon>Actinomycetes</taxon>
        <taxon>Actinomycetales</taxon>
        <taxon>Actinomycetaceae</taxon>
        <taxon>Actinomyces</taxon>
    </lineage>
</organism>
<name>A0A508BPZ3_9ACTO</name>